<accession>I0L1S6</accession>
<dbReference type="InterPro" id="IPR052523">
    <property type="entry name" value="Trichothecene_AcTrans"/>
</dbReference>
<dbReference type="PANTHER" id="PTHR42791">
    <property type="entry name" value="GNAT FAMILY ACETYLTRANSFERASE"/>
    <property type="match status" value="1"/>
</dbReference>
<reference evidence="3" key="1">
    <citation type="journal article" date="2012" name="J. Bacteriol.">
        <title>Genome Sequence of Micromonospora lupini Lupac 08, Isolated from Root Nodules of Lupinus angustifolius.</title>
        <authorList>
            <person name="Alonso-Vega P."/>
            <person name="Normand P."/>
            <person name="Bacigalupe R."/>
            <person name="Pujic P."/>
            <person name="Lajus A."/>
            <person name="Vallenet D."/>
            <person name="Carro L."/>
            <person name="Coll P."/>
            <person name="Trujillo M.E."/>
        </authorList>
    </citation>
    <scope>NUCLEOTIDE SEQUENCE [LARGE SCALE GENOMIC DNA]</scope>
    <source>
        <strain evidence="3">Lupac 08</strain>
    </source>
</reference>
<dbReference type="Gene3D" id="3.40.630.30">
    <property type="match status" value="1"/>
</dbReference>
<sequence>MASISTNVTVRQATPDDAGRLIGVLAETFLHDPVADWLIPDHDDRRFISYRYFTHIVGHGLQYGHVDMAADGSAAAIWYPRPEPSPAVAADHRVGVREATGTYAPKFVLIETMLESHHPPEVHHYLAYAAVSPGHQGRGTGTALLSNHHQQIDPLGMPAYVHATSTRNRDLYLRLGYLPGPSMVLPDGGPKIWRMWRAPLGITIPASFFTPHLSDR</sequence>
<dbReference type="PANTHER" id="PTHR42791:SF1">
    <property type="entry name" value="N-ACETYLTRANSFERASE DOMAIN-CONTAINING PROTEIN"/>
    <property type="match status" value="1"/>
</dbReference>
<dbReference type="EMBL" id="CAIE01000022">
    <property type="protein sequence ID" value="CCH17773.1"/>
    <property type="molecule type" value="Genomic_DNA"/>
</dbReference>
<dbReference type="Pfam" id="PF00583">
    <property type="entry name" value="Acetyltransf_1"/>
    <property type="match status" value="1"/>
</dbReference>
<dbReference type="GO" id="GO:0016747">
    <property type="term" value="F:acyltransferase activity, transferring groups other than amino-acyl groups"/>
    <property type="evidence" value="ECO:0007669"/>
    <property type="project" value="InterPro"/>
</dbReference>
<dbReference type="OrthoDB" id="7057833at2"/>
<dbReference type="SUPFAM" id="SSF55729">
    <property type="entry name" value="Acyl-CoA N-acyltransferases (Nat)"/>
    <property type="match status" value="1"/>
</dbReference>
<dbReference type="STRING" id="1150864.MILUP08_42704"/>
<evidence type="ECO:0000313" key="3">
    <source>
        <dbReference type="Proteomes" id="UP000003448"/>
    </source>
</evidence>
<dbReference type="RefSeq" id="WP_007458673.1">
    <property type="nucleotide sequence ID" value="NZ_HF570108.1"/>
</dbReference>
<dbReference type="AlphaFoldDB" id="I0L1S6"/>
<protein>
    <submittedName>
        <fullName evidence="2">GCN5-related N-acetyltransferase</fullName>
    </submittedName>
</protein>
<gene>
    <name evidence="2" type="ORF">MILUP08_42704</name>
</gene>
<name>I0L1S6_9ACTN</name>
<evidence type="ECO:0000259" key="1">
    <source>
        <dbReference type="PROSITE" id="PS51186"/>
    </source>
</evidence>
<feature type="domain" description="N-acetyltransferase" evidence="1">
    <location>
        <begin position="8"/>
        <end position="205"/>
    </location>
</feature>
<organism evidence="2 3">
    <name type="scientific">Micromonospora lupini str. Lupac 08</name>
    <dbReference type="NCBI Taxonomy" id="1150864"/>
    <lineage>
        <taxon>Bacteria</taxon>
        <taxon>Bacillati</taxon>
        <taxon>Actinomycetota</taxon>
        <taxon>Actinomycetes</taxon>
        <taxon>Micromonosporales</taxon>
        <taxon>Micromonosporaceae</taxon>
        <taxon>Micromonospora</taxon>
    </lineage>
</organism>
<comment type="caution">
    <text evidence="2">The sequence shown here is derived from an EMBL/GenBank/DDBJ whole genome shotgun (WGS) entry which is preliminary data.</text>
</comment>
<proteinExistence type="predicted"/>
<dbReference type="eggNOG" id="COG0456">
    <property type="taxonomic scope" value="Bacteria"/>
</dbReference>
<dbReference type="InterPro" id="IPR000182">
    <property type="entry name" value="GNAT_dom"/>
</dbReference>
<dbReference type="Proteomes" id="UP000003448">
    <property type="component" value="Unassembled WGS sequence"/>
</dbReference>
<dbReference type="PROSITE" id="PS51186">
    <property type="entry name" value="GNAT"/>
    <property type="match status" value="1"/>
</dbReference>
<evidence type="ECO:0000313" key="2">
    <source>
        <dbReference type="EMBL" id="CCH17773.1"/>
    </source>
</evidence>
<dbReference type="InterPro" id="IPR016181">
    <property type="entry name" value="Acyl_CoA_acyltransferase"/>
</dbReference>
<keyword evidence="2" id="KW-0808">Transferase</keyword>
<keyword evidence="3" id="KW-1185">Reference proteome</keyword>